<dbReference type="PANTHER" id="PTHR34861">
    <property type="match status" value="1"/>
</dbReference>
<dbReference type="Proteomes" id="UP000431901">
    <property type="component" value="Unassembled WGS sequence"/>
</dbReference>
<dbReference type="PANTHER" id="PTHR34861:SF10">
    <property type="entry name" value="CYCLASE"/>
    <property type="match status" value="1"/>
</dbReference>
<dbReference type="Gene3D" id="3.50.30.50">
    <property type="entry name" value="Putative cyclase"/>
    <property type="match status" value="1"/>
</dbReference>
<gene>
    <name evidence="1" type="ORF">GQ466_27895</name>
</gene>
<dbReference type="AlphaFoldDB" id="A0A6I4WAE9"/>
<dbReference type="EMBL" id="WUTW01000009">
    <property type="protein sequence ID" value="MXQ67849.1"/>
    <property type="molecule type" value="Genomic_DNA"/>
</dbReference>
<dbReference type="Pfam" id="PF04199">
    <property type="entry name" value="Cyclase"/>
    <property type="match status" value="1"/>
</dbReference>
<evidence type="ECO:0000313" key="1">
    <source>
        <dbReference type="EMBL" id="MXQ67849.1"/>
    </source>
</evidence>
<protein>
    <submittedName>
        <fullName evidence="1">Cyclase family protein</fullName>
    </submittedName>
</protein>
<dbReference type="SUPFAM" id="SSF102198">
    <property type="entry name" value="Putative cyclase"/>
    <property type="match status" value="1"/>
</dbReference>
<comment type="caution">
    <text evidence="1">The sequence shown here is derived from an EMBL/GenBank/DDBJ whole genome shotgun (WGS) entry which is preliminary data.</text>
</comment>
<reference evidence="1 2" key="1">
    <citation type="submission" date="2019-12" db="EMBL/GenBank/DDBJ databases">
        <title>Nocardia macrotermitis sp. nov. and Nocardia aurantia sp. nov., isolated from the gut of the fungus growing-termite Macrotermes natalensis.</title>
        <authorList>
            <person name="Christine B."/>
            <person name="Rene B."/>
        </authorList>
    </citation>
    <scope>NUCLEOTIDE SEQUENCE [LARGE SCALE GENOMIC DNA]</scope>
    <source>
        <strain evidence="1 2">DSM 102126</strain>
    </source>
</reference>
<dbReference type="GO" id="GO:0004061">
    <property type="term" value="F:arylformamidase activity"/>
    <property type="evidence" value="ECO:0007669"/>
    <property type="project" value="InterPro"/>
</dbReference>
<accession>A0A6I4WAE9</accession>
<dbReference type="RefSeq" id="WP_161106042.1">
    <property type="nucleotide sequence ID" value="NZ_JBHLYI010000015.1"/>
</dbReference>
<dbReference type="OrthoDB" id="7067800at2"/>
<dbReference type="InterPro" id="IPR037175">
    <property type="entry name" value="KFase_sf"/>
</dbReference>
<dbReference type="GO" id="GO:0019441">
    <property type="term" value="P:L-tryptophan catabolic process to kynurenine"/>
    <property type="evidence" value="ECO:0007669"/>
    <property type="project" value="InterPro"/>
</dbReference>
<name>A0A6I4WAE9_9ACTN</name>
<keyword evidence="2" id="KW-1185">Reference proteome</keyword>
<proteinExistence type="predicted"/>
<dbReference type="InterPro" id="IPR007325">
    <property type="entry name" value="KFase/CYL"/>
</dbReference>
<organism evidence="1 2">
    <name type="scientific">Actinomadura rayongensis</name>
    <dbReference type="NCBI Taxonomy" id="1429076"/>
    <lineage>
        <taxon>Bacteria</taxon>
        <taxon>Bacillati</taxon>
        <taxon>Actinomycetota</taxon>
        <taxon>Actinomycetes</taxon>
        <taxon>Streptosporangiales</taxon>
        <taxon>Thermomonosporaceae</taxon>
        <taxon>Actinomadura</taxon>
    </lineage>
</organism>
<evidence type="ECO:0000313" key="2">
    <source>
        <dbReference type="Proteomes" id="UP000431901"/>
    </source>
</evidence>
<sequence>MAVDLADLFDALGTADVFDLGQPLEAGMPCSPNHPGFRMALIRRHGDRVGPDGGSGANELIVTGGHVGTHLDAFSHAARDGRLFGGHDALAASVGGRFTVHGVETVAPFLTRGLLADVPALKGVSRLEPGYGITERDVAAALGPLAIRPGDVVLVRSGWPQLYGDAAAYLGAATGVPGITESAARWLADQGVRAVGSDTTATDRIAPGAGHSRLPAHGVLLVERGVHIIEVMDLEGLAARGVREFLFVAIPLKIVGATGSPVRPLAVAFGSVPA</sequence>